<organism evidence="2 3">
    <name type="scientific">Myriangium duriaei CBS 260.36</name>
    <dbReference type="NCBI Taxonomy" id="1168546"/>
    <lineage>
        <taxon>Eukaryota</taxon>
        <taxon>Fungi</taxon>
        <taxon>Dikarya</taxon>
        <taxon>Ascomycota</taxon>
        <taxon>Pezizomycotina</taxon>
        <taxon>Dothideomycetes</taxon>
        <taxon>Dothideomycetidae</taxon>
        <taxon>Myriangiales</taxon>
        <taxon>Myriangiaceae</taxon>
        <taxon>Myriangium</taxon>
    </lineage>
</organism>
<sequence>MAAPNLDPRFIPQQHQQNYQQQQYNQAQQQQQQQQYYPPPPPSSRSGGSVSGAARQPRSPTEYPRVTPSPYPANVRVRSLSSVASADTFAKQYPPPPQGYFPQQDGYPPPPPPGSNHSQQHDPRMPRQANSQYAPSPQPSFSNQIAPFTDEKAQANYPASNFGPNYPNGSGPIPQYEYGGPDYHPNPPQYKSDRYRENDRDTSDSRSSSNDRERRHKKKKDRSEEGRSSRNPLSGLSDDKRNLGASMLGGAGGALVGHKLGGKLGATVGILVGAIGATKLEEKRERYVIRVC</sequence>
<feature type="compositionally biased region" description="Low complexity" evidence="1">
    <location>
        <begin position="12"/>
        <end position="36"/>
    </location>
</feature>
<dbReference type="AlphaFoldDB" id="A0A9P4J2V1"/>
<feature type="compositionally biased region" description="Basic and acidic residues" evidence="1">
    <location>
        <begin position="191"/>
        <end position="213"/>
    </location>
</feature>
<name>A0A9P4J2V1_9PEZI</name>
<evidence type="ECO:0008006" key="4">
    <source>
        <dbReference type="Google" id="ProtNLM"/>
    </source>
</evidence>
<reference evidence="2" key="1">
    <citation type="journal article" date="2020" name="Stud. Mycol.">
        <title>101 Dothideomycetes genomes: a test case for predicting lifestyles and emergence of pathogens.</title>
        <authorList>
            <person name="Haridas S."/>
            <person name="Albert R."/>
            <person name="Binder M."/>
            <person name="Bloem J."/>
            <person name="Labutti K."/>
            <person name="Salamov A."/>
            <person name="Andreopoulos B."/>
            <person name="Baker S."/>
            <person name="Barry K."/>
            <person name="Bills G."/>
            <person name="Bluhm B."/>
            <person name="Cannon C."/>
            <person name="Castanera R."/>
            <person name="Culley D."/>
            <person name="Daum C."/>
            <person name="Ezra D."/>
            <person name="Gonzalez J."/>
            <person name="Henrissat B."/>
            <person name="Kuo A."/>
            <person name="Liang C."/>
            <person name="Lipzen A."/>
            <person name="Lutzoni F."/>
            <person name="Magnuson J."/>
            <person name="Mondo S."/>
            <person name="Nolan M."/>
            <person name="Ohm R."/>
            <person name="Pangilinan J."/>
            <person name="Park H.-J."/>
            <person name="Ramirez L."/>
            <person name="Alfaro M."/>
            <person name="Sun H."/>
            <person name="Tritt A."/>
            <person name="Yoshinaga Y."/>
            <person name="Zwiers L.-H."/>
            <person name="Turgeon B."/>
            <person name="Goodwin S."/>
            <person name="Spatafora J."/>
            <person name="Crous P."/>
            <person name="Grigoriev I."/>
        </authorList>
    </citation>
    <scope>NUCLEOTIDE SEQUENCE</scope>
    <source>
        <strain evidence="2">CBS 260.36</strain>
    </source>
</reference>
<comment type="caution">
    <text evidence="2">The sequence shown here is derived from an EMBL/GenBank/DDBJ whole genome shotgun (WGS) entry which is preliminary data.</text>
</comment>
<accession>A0A9P4J2V1</accession>
<feature type="compositionally biased region" description="Low complexity" evidence="1">
    <location>
        <begin position="44"/>
        <end position="55"/>
    </location>
</feature>
<dbReference type="EMBL" id="ML996084">
    <property type="protein sequence ID" value="KAF2154448.1"/>
    <property type="molecule type" value="Genomic_DNA"/>
</dbReference>
<proteinExistence type="predicted"/>
<evidence type="ECO:0000256" key="1">
    <source>
        <dbReference type="SAM" id="MobiDB-lite"/>
    </source>
</evidence>
<dbReference type="Proteomes" id="UP000799439">
    <property type="component" value="Unassembled WGS sequence"/>
</dbReference>
<evidence type="ECO:0000313" key="3">
    <source>
        <dbReference type="Proteomes" id="UP000799439"/>
    </source>
</evidence>
<feature type="compositionally biased region" description="Polar residues" evidence="1">
    <location>
        <begin position="128"/>
        <end position="146"/>
    </location>
</feature>
<evidence type="ECO:0000313" key="2">
    <source>
        <dbReference type="EMBL" id="KAF2154448.1"/>
    </source>
</evidence>
<feature type="region of interest" description="Disordered" evidence="1">
    <location>
        <begin position="86"/>
        <end position="241"/>
    </location>
</feature>
<dbReference type="OrthoDB" id="3944575at2759"/>
<gene>
    <name evidence="2" type="ORF">K461DRAFT_277573</name>
</gene>
<protein>
    <recommendedName>
        <fullName evidence="4">Glycine zipper 2TM domain-containing protein</fullName>
    </recommendedName>
</protein>
<keyword evidence="3" id="KW-1185">Reference proteome</keyword>
<feature type="region of interest" description="Disordered" evidence="1">
    <location>
        <begin position="1"/>
        <end position="74"/>
    </location>
</feature>